<protein>
    <recommendedName>
        <fullName evidence="4">Granulins domain-containing protein</fullName>
    </recommendedName>
</protein>
<dbReference type="EMBL" id="JAVRRA010000833">
    <property type="protein sequence ID" value="KAK5284017.1"/>
    <property type="molecule type" value="Genomic_DNA"/>
</dbReference>
<organism evidence="2 3">
    <name type="scientific">Cryomyces antarcticus</name>
    <dbReference type="NCBI Taxonomy" id="329879"/>
    <lineage>
        <taxon>Eukaryota</taxon>
        <taxon>Fungi</taxon>
        <taxon>Dikarya</taxon>
        <taxon>Ascomycota</taxon>
        <taxon>Pezizomycotina</taxon>
        <taxon>Dothideomycetes</taxon>
        <taxon>Dothideomycetes incertae sedis</taxon>
        <taxon>Cryomyces</taxon>
    </lineage>
</organism>
<evidence type="ECO:0000256" key="1">
    <source>
        <dbReference type="SAM" id="MobiDB-lite"/>
    </source>
</evidence>
<dbReference type="Proteomes" id="UP001357485">
    <property type="component" value="Unassembled WGS sequence"/>
</dbReference>
<dbReference type="PANTHER" id="PTHR39599">
    <property type="entry name" value="GPI-ANCHORED PROTEIN (EUROFUNG)-RELATED-RELATED"/>
    <property type="match status" value="1"/>
</dbReference>
<feature type="region of interest" description="Disordered" evidence="1">
    <location>
        <begin position="24"/>
        <end position="46"/>
    </location>
</feature>
<accession>A0ABR0M5I7</accession>
<sequence length="210" mass="22032">MSGDEGEKFYLEYWQFGGWGLDDQGHGHVDTPQLRRKSTDPEDQQQHYSNISIPIPFEPPFPVHANPEQQHLRFLPRNIFRKRTFNCPVGTNSCASVNRPNSCCTAGELCIIVTDTGLGDVGCCPAGTNCAGPVAGCDTAAGYTSCPNSQNGGCCIPGYACQDVGCVLRATSTTTTTLPAATVTSFPPTSIASASTSTSSSSSSQGLGLG</sequence>
<reference evidence="2 3" key="1">
    <citation type="submission" date="2023-08" db="EMBL/GenBank/DDBJ databases">
        <title>Black Yeasts Isolated from many extreme environments.</title>
        <authorList>
            <person name="Coleine C."/>
            <person name="Stajich J.E."/>
            <person name="Selbmann L."/>
        </authorList>
    </citation>
    <scope>NUCLEOTIDE SEQUENCE [LARGE SCALE GENOMIC DNA]</scope>
    <source>
        <strain evidence="2 3">CCFEE 536</strain>
    </source>
</reference>
<gene>
    <name evidence="2" type="ORF">LTR16_005299</name>
</gene>
<proteinExistence type="predicted"/>
<dbReference type="PANTHER" id="PTHR39599:SF2">
    <property type="entry name" value="ANCHORED PROTEIN, PUTATIVE (AFU_ORTHOLOGUE AFUA_1G09650)-RELATED"/>
    <property type="match status" value="1"/>
</dbReference>
<evidence type="ECO:0000313" key="3">
    <source>
        <dbReference type="Proteomes" id="UP001357485"/>
    </source>
</evidence>
<feature type="non-terminal residue" evidence="2">
    <location>
        <position position="210"/>
    </location>
</feature>
<keyword evidence="3" id="KW-1185">Reference proteome</keyword>
<evidence type="ECO:0000313" key="2">
    <source>
        <dbReference type="EMBL" id="KAK5284017.1"/>
    </source>
</evidence>
<evidence type="ECO:0008006" key="4">
    <source>
        <dbReference type="Google" id="ProtNLM"/>
    </source>
</evidence>
<comment type="caution">
    <text evidence="2">The sequence shown here is derived from an EMBL/GenBank/DDBJ whole genome shotgun (WGS) entry which is preliminary data.</text>
</comment>
<name>A0ABR0M5I7_9PEZI</name>
<feature type="region of interest" description="Disordered" evidence="1">
    <location>
        <begin position="190"/>
        <end position="210"/>
    </location>
</feature>
<feature type="compositionally biased region" description="Low complexity" evidence="1">
    <location>
        <begin position="190"/>
        <end position="204"/>
    </location>
</feature>